<organism evidence="16 17">
    <name type="scientific">Piscinibacter terrae</name>
    <dbReference type="NCBI Taxonomy" id="2496871"/>
    <lineage>
        <taxon>Bacteria</taxon>
        <taxon>Pseudomonadati</taxon>
        <taxon>Pseudomonadota</taxon>
        <taxon>Betaproteobacteria</taxon>
        <taxon>Burkholderiales</taxon>
        <taxon>Sphaerotilaceae</taxon>
        <taxon>Piscinibacter</taxon>
    </lineage>
</organism>
<evidence type="ECO:0000256" key="10">
    <source>
        <dbReference type="ARBA" id="ARBA00023237"/>
    </source>
</evidence>
<protein>
    <submittedName>
        <fullName evidence="16">TonB-dependent receptor</fullName>
    </submittedName>
</protein>
<dbReference type="InterPro" id="IPR036942">
    <property type="entry name" value="Beta-barrel_TonB_sf"/>
</dbReference>
<comment type="similarity">
    <text evidence="11 12">Belongs to the TonB-dependent receptor family.</text>
</comment>
<keyword evidence="2 11" id="KW-0813">Transport</keyword>
<keyword evidence="13" id="KW-0732">Signal</keyword>
<feature type="domain" description="TonB-dependent receptor plug" evidence="15">
    <location>
        <begin position="77"/>
        <end position="184"/>
    </location>
</feature>
<dbReference type="InterPro" id="IPR012910">
    <property type="entry name" value="Plug_dom"/>
</dbReference>
<evidence type="ECO:0000256" key="9">
    <source>
        <dbReference type="ARBA" id="ARBA00023136"/>
    </source>
</evidence>
<dbReference type="InterPro" id="IPR039426">
    <property type="entry name" value="TonB-dep_rcpt-like"/>
</dbReference>
<dbReference type="GO" id="GO:0009279">
    <property type="term" value="C:cell outer membrane"/>
    <property type="evidence" value="ECO:0007669"/>
    <property type="project" value="UniProtKB-SubCell"/>
</dbReference>
<dbReference type="InterPro" id="IPR000531">
    <property type="entry name" value="Beta-barrel_TonB"/>
</dbReference>
<evidence type="ECO:0000256" key="7">
    <source>
        <dbReference type="ARBA" id="ARBA00023065"/>
    </source>
</evidence>
<evidence type="ECO:0000256" key="3">
    <source>
        <dbReference type="ARBA" id="ARBA00022452"/>
    </source>
</evidence>
<evidence type="ECO:0000259" key="15">
    <source>
        <dbReference type="Pfam" id="PF07715"/>
    </source>
</evidence>
<sequence>MHASQTTRRTGLDHSARHSAPFAVSPLAALTSILGLFACAAAQAQEAATPPAAAASAAEAPALDAVVVRSRNRIEKVQDVPISVSVISGKELDRELAYDIGGITKRAANVVRNLGNSRTFSLSVRGVGKVSQTEAQDTSVGVILDGVNLAYAPLASFDFFDVDSVEVARGPQGTLLGKNSTMGVVVINTRKPSFVPDAHWAVTLGQRHTVISQFAGGGPAIDDLLAWRGSVTVNKGAGAFSNTYNPDQSFYDRDRVSGRLQFLLTPTPDLSARLSIDIQPKAGESYNGEVIRTELPAAFTNTGASTINSTSDIRAKLARRWFTQAGGFDYDRDYLNNPNVSLDNQRPLMTATNGASLEVKWDLGSHELTSVTAIRDYHFHARNDEGTPFDISKNGGGKVDAYKQQSQELRIASKPGGTLDYQAGVLLFRNTVDFGQLGWNSGWGADAGAWFATKLQYDTLDTDPAGRLLMENSLKSLNKGQAQWIVNKSVAVFGQADWHIDPKATLTAGLRLTREDRSNKANSTIVDNGFGGFGLNPFSVAYGVAGTATAGTVNTGGFDSVAFSQANVTNGTAGNLTAAALADPAQVALANSVASQYFGVSTYAALTSAQKAQVAAAKAIRATQLGTLWPLIEAERFRKTQPGFVLSPSYKFTPDHTGYVTLQYGEKGGVSQIVNGVSRLADPEKVTSFEVGLKSAWLNKSLFLNTDVFFTNVKGYQQAVALPDPLNPSVTAAYTGNAEKVRIRGLEVDGSYTGLRNTVVRFSGAYTDAVYKQFLYSPVPTDYQAGTGIPAYRDVSGQTLTGASRYTFNIGPEVRLPIRGDKVFHTSVNAAFASGNNTDNALSGYGWVKKHWLVDASVGLARADGKFDISVVAKNLFNDKTPQAVTWNSITPADPRWIGLQVAGKL</sequence>
<reference evidence="16 17" key="1">
    <citation type="submission" date="2018-08" db="EMBL/GenBank/DDBJ databases">
        <authorList>
            <person name="Khan S.A."/>
            <person name="Jeon C.O."/>
            <person name="Chun B.H."/>
            <person name="Jeong S.E."/>
        </authorList>
    </citation>
    <scope>NUCLEOTIDE SEQUENCE [LARGE SCALE GENOMIC DNA]</scope>
    <source>
        <strain evidence="16 17">S-16</strain>
    </source>
</reference>
<keyword evidence="17" id="KW-1185">Reference proteome</keyword>
<evidence type="ECO:0000256" key="8">
    <source>
        <dbReference type="ARBA" id="ARBA00023077"/>
    </source>
</evidence>
<keyword evidence="9 11" id="KW-0472">Membrane</keyword>
<dbReference type="PROSITE" id="PS52016">
    <property type="entry name" value="TONB_DEPENDENT_REC_3"/>
    <property type="match status" value="1"/>
</dbReference>
<keyword evidence="6" id="KW-0408">Iron</keyword>
<keyword evidence="16" id="KW-0675">Receptor</keyword>
<feature type="chain" id="PRO_5018236916" evidence="13">
    <location>
        <begin position="45"/>
        <end position="906"/>
    </location>
</feature>
<proteinExistence type="inferred from homology"/>
<evidence type="ECO:0000256" key="11">
    <source>
        <dbReference type="PROSITE-ProRule" id="PRU01360"/>
    </source>
</evidence>
<reference evidence="16 17" key="2">
    <citation type="submission" date="2018-12" db="EMBL/GenBank/DDBJ databases">
        <title>Rhizobacter gummiphilus sp. nov., a rubber-degrading bacterium isolated from the soil of a botanical garden in Japan.</title>
        <authorList>
            <person name="Shunsuke S.S."/>
        </authorList>
    </citation>
    <scope>NUCLEOTIDE SEQUENCE [LARGE SCALE GENOMIC DNA]</scope>
    <source>
        <strain evidence="16 17">S-16</strain>
    </source>
</reference>
<dbReference type="OrthoDB" id="8538693at2"/>
<keyword evidence="8 12" id="KW-0798">TonB box</keyword>
<keyword evidence="4" id="KW-0410">Iron transport</keyword>
<dbReference type="EMBL" id="QUSW01000010">
    <property type="protein sequence ID" value="RQP21494.1"/>
    <property type="molecule type" value="Genomic_DNA"/>
</dbReference>
<evidence type="ECO:0000256" key="1">
    <source>
        <dbReference type="ARBA" id="ARBA00004571"/>
    </source>
</evidence>
<dbReference type="AlphaFoldDB" id="A0A3N7HHH1"/>
<comment type="caution">
    <text evidence="16">The sequence shown here is derived from an EMBL/GenBank/DDBJ whole genome shotgun (WGS) entry which is preliminary data.</text>
</comment>
<dbReference type="GO" id="GO:0006826">
    <property type="term" value="P:iron ion transport"/>
    <property type="evidence" value="ECO:0007669"/>
    <property type="project" value="UniProtKB-KW"/>
</dbReference>
<dbReference type="Pfam" id="PF00593">
    <property type="entry name" value="TonB_dep_Rec_b-barrel"/>
    <property type="match status" value="1"/>
</dbReference>
<dbReference type="SUPFAM" id="SSF56935">
    <property type="entry name" value="Porins"/>
    <property type="match status" value="1"/>
</dbReference>
<accession>A0A3N7HHH1</accession>
<keyword evidence="10 11" id="KW-0998">Cell outer membrane</keyword>
<gene>
    <name evidence="16" type="ORF">DZC73_26610</name>
</gene>
<dbReference type="PANTHER" id="PTHR32552">
    <property type="entry name" value="FERRICHROME IRON RECEPTOR-RELATED"/>
    <property type="match status" value="1"/>
</dbReference>
<evidence type="ECO:0000256" key="12">
    <source>
        <dbReference type="RuleBase" id="RU003357"/>
    </source>
</evidence>
<keyword evidence="7" id="KW-0406">Ion transport</keyword>
<dbReference type="Proteomes" id="UP000267464">
    <property type="component" value="Unassembled WGS sequence"/>
</dbReference>
<feature type="signal peptide" evidence="13">
    <location>
        <begin position="1"/>
        <end position="44"/>
    </location>
</feature>
<keyword evidence="3 11" id="KW-1134">Transmembrane beta strand</keyword>
<evidence type="ECO:0000256" key="4">
    <source>
        <dbReference type="ARBA" id="ARBA00022496"/>
    </source>
</evidence>
<dbReference type="PANTHER" id="PTHR32552:SF81">
    <property type="entry name" value="TONB-DEPENDENT OUTER MEMBRANE RECEPTOR"/>
    <property type="match status" value="1"/>
</dbReference>
<feature type="domain" description="TonB-dependent receptor-like beta-barrel" evidence="14">
    <location>
        <begin position="315"/>
        <end position="876"/>
    </location>
</feature>
<dbReference type="Pfam" id="PF07715">
    <property type="entry name" value="Plug"/>
    <property type="match status" value="1"/>
</dbReference>
<evidence type="ECO:0000256" key="13">
    <source>
        <dbReference type="SAM" id="SignalP"/>
    </source>
</evidence>
<evidence type="ECO:0000313" key="16">
    <source>
        <dbReference type="EMBL" id="RQP21494.1"/>
    </source>
</evidence>
<keyword evidence="5 11" id="KW-0812">Transmembrane</keyword>
<dbReference type="Gene3D" id="2.40.170.20">
    <property type="entry name" value="TonB-dependent receptor, beta-barrel domain"/>
    <property type="match status" value="2"/>
</dbReference>
<comment type="subcellular location">
    <subcellularLocation>
        <location evidence="1 11">Cell outer membrane</location>
        <topology evidence="1 11">Multi-pass membrane protein</topology>
    </subcellularLocation>
</comment>
<evidence type="ECO:0000256" key="2">
    <source>
        <dbReference type="ARBA" id="ARBA00022448"/>
    </source>
</evidence>
<evidence type="ECO:0000256" key="6">
    <source>
        <dbReference type="ARBA" id="ARBA00023004"/>
    </source>
</evidence>
<evidence type="ECO:0000313" key="17">
    <source>
        <dbReference type="Proteomes" id="UP000267464"/>
    </source>
</evidence>
<name>A0A3N7HHH1_9BURK</name>
<evidence type="ECO:0000259" key="14">
    <source>
        <dbReference type="Pfam" id="PF00593"/>
    </source>
</evidence>
<dbReference type="RefSeq" id="WP_124543435.1">
    <property type="nucleotide sequence ID" value="NZ_QUSW01000010.1"/>
</dbReference>
<evidence type="ECO:0000256" key="5">
    <source>
        <dbReference type="ARBA" id="ARBA00022692"/>
    </source>
</evidence>